<evidence type="ECO:0000256" key="1">
    <source>
        <dbReference type="ARBA" id="ARBA00022737"/>
    </source>
</evidence>
<organism evidence="4 5">
    <name type="scientific">Hermanssonia centrifuga</name>
    <dbReference type="NCBI Taxonomy" id="98765"/>
    <lineage>
        <taxon>Eukaryota</taxon>
        <taxon>Fungi</taxon>
        <taxon>Dikarya</taxon>
        <taxon>Basidiomycota</taxon>
        <taxon>Agaricomycotina</taxon>
        <taxon>Agaricomycetes</taxon>
        <taxon>Polyporales</taxon>
        <taxon>Meruliaceae</taxon>
        <taxon>Hermanssonia</taxon>
    </lineage>
</organism>
<name>A0A4S4KTT0_9APHY</name>
<dbReference type="PANTHER" id="PTHR22904:SF523">
    <property type="entry name" value="STRESS-INDUCED-PHOSPHOPROTEIN 1"/>
    <property type="match status" value="1"/>
</dbReference>
<accession>A0A4S4KTT0</accession>
<dbReference type="SUPFAM" id="SSF48452">
    <property type="entry name" value="TPR-like"/>
    <property type="match status" value="1"/>
</dbReference>
<evidence type="ECO:0000256" key="2">
    <source>
        <dbReference type="ARBA" id="ARBA00022803"/>
    </source>
</evidence>
<keyword evidence="5" id="KW-1185">Reference proteome</keyword>
<gene>
    <name evidence="4" type="ORF">EW026_g772</name>
</gene>
<comment type="caution">
    <text evidence="4">The sequence shown here is derived from an EMBL/GenBank/DDBJ whole genome shotgun (WGS) entry which is preliminary data.</text>
</comment>
<keyword evidence="2" id="KW-0802">TPR repeat</keyword>
<proteinExistence type="predicted"/>
<feature type="region of interest" description="Disordered" evidence="3">
    <location>
        <begin position="1"/>
        <end position="21"/>
    </location>
</feature>
<protein>
    <submittedName>
        <fullName evidence="4">Uncharacterized protein</fullName>
    </submittedName>
</protein>
<dbReference type="InterPro" id="IPR011990">
    <property type="entry name" value="TPR-like_helical_dom_sf"/>
</dbReference>
<dbReference type="Gene3D" id="1.25.40.10">
    <property type="entry name" value="Tetratricopeptide repeat domain"/>
    <property type="match status" value="1"/>
</dbReference>
<dbReference type="GO" id="GO:0051879">
    <property type="term" value="F:Hsp90 protein binding"/>
    <property type="evidence" value="ECO:0007669"/>
    <property type="project" value="TreeGrafter"/>
</dbReference>
<dbReference type="AlphaFoldDB" id="A0A4S4KTT0"/>
<dbReference type="PANTHER" id="PTHR22904">
    <property type="entry name" value="TPR REPEAT CONTAINING PROTEIN"/>
    <property type="match status" value="1"/>
</dbReference>
<evidence type="ECO:0000256" key="3">
    <source>
        <dbReference type="SAM" id="MobiDB-lite"/>
    </source>
</evidence>
<keyword evidence="1" id="KW-0677">Repeat</keyword>
<evidence type="ECO:0000313" key="4">
    <source>
        <dbReference type="EMBL" id="THH02034.1"/>
    </source>
</evidence>
<dbReference type="EMBL" id="SGPJ01000012">
    <property type="protein sequence ID" value="THH02034.1"/>
    <property type="molecule type" value="Genomic_DNA"/>
</dbReference>
<evidence type="ECO:0000313" key="5">
    <source>
        <dbReference type="Proteomes" id="UP000309038"/>
    </source>
</evidence>
<reference evidence="4 5" key="1">
    <citation type="submission" date="2019-02" db="EMBL/GenBank/DDBJ databases">
        <title>Genome sequencing of the rare red list fungi Phlebia centrifuga.</title>
        <authorList>
            <person name="Buettner E."/>
            <person name="Kellner H."/>
        </authorList>
    </citation>
    <scope>NUCLEOTIDE SEQUENCE [LARGE SCALE GENOMIC DNA]</scope>
    <source>
        <strain evidence="4 5">DSM 108282</strain>
    </source>
</reference>
<dbReference type="Proteomes" id="UP000309038">
    <property type="component" value="Unassembled WGS sequence"/>
</dbReference>
<sequence length="316" mass="34930">MPPRLSSKQRTKDPPVADMPEDTKAAIQKILGDYSPRANASGGSDIARHLADKDPADIEKLMAALSSMDIPEPDLDMFDYSTVPVKNKSFWVMQLTPDGFVTKDGQFVQQYTPGCQPNFQLIVYDERSSFRVSATPPQPGMPSSAFILTSFKRAIACPLPPLRQSLPSQLIIALKLSPHIDTLRPFLNSLPAPFEWRLETPEEAQEVAEGVCDRNKEGVLTGLFTAESEKTLGNQAVARKDRLKAVRHYTEAIECLQDARAQSPTEDELKKIKSLVSVCYANRAAAWLMEGTGQDPKKALEDAECAVRFDETYGKA</sequence>